<dbReference type="HAMAP" id="MF_00736">
    <property type="entry name" value="Ribosomal_uL11"/>
    <property type="match status" value="1"/>
</dbReference>
<sequence length="199" mass="22463">MSKVLGKMKKIGKMGKKVVEKVDHSSKLRVNIPAGLASAAPPLGSQLGQRNINIEKFCKDFNNKTGNIKEGIPLPCRVKVKSDRSYDLVIHKPPTIYYLKQAAGIQKGRIKKGEVAGKITLKHLYEIAKIKLEDPPNALLNLEQMCQMIVGIARTCGIEIVREIDPEEYNQFLKDREVEVLRYREQLQLAKESKVLRTN</sequence>
<feature type="domain" description="Large ribosomal subunit protein uL11 N-terminal" evidence="9">
    <location>
        <begin position="29"/>
        <end position="86"/>
    </location>
</feature>
<dbReference type="FunFam" id="1.10.10.250:FF:000003">
    <property type="entry name" value="Mitochondrial ribosomal protein L11"/>
    <property type="match status" value="1"/>
</dbReference>
<dbReference type="FunCoup" id="A0A158NHX5">
    <property type="interactions" value="843"/>
</dbReference>
<evidence type="ECO:0000256" key="6">
    <source>
        <dbReference type="ARBA" id="ARBA00041455"/>
    </source>
</evidence>
<dbReference type="InterPro" id="IPR036796">
    <property type="entry name" value="Ribosomal_uL11_N_sf"/>
</dbReference>
<comment type="similarity">
    <text evidence="1 7">Belongs to the universal ribosomal protein uL11 family.</text>
</comment>
<evidence type="ECO:0000256" key="7">
    <source>
        <dbReference type="RuleBase" id="RU003978"/>
    </source>
</evidence>
<dbReference type="Gene3D" id="1.10.10.250">
    <property type="entry name" value="Ribosomal protein L11, C-terminal domain"/>
    <property type="match status" value="1"/>
</dbReference>
<protein>
    <recommendedName>
        <fullName evidence="5">Large ribosomal subunit protein uL11m</fullName>
    </recommendedName>
    <alternativeName>
        <fullName evidence="6">39S ribosomal protein L11, mitochondrial</fullName>
    </alternativeName>
</protein>
<evidence type="ECO:0000259" key="8">
    <source>
        <dbReference type="Pfam" id="PF00298"/>
    </source>
</evidence>
<organism evidence="10 11">
    <name type="scientific">Atta cephalotes</name>
    <name type="common">Leafcutter ant</name>
    <dbReference type="NCBI Taxonomy" id="12957"/>
    <lineage>
        <taxon>Eukaryota</taxon>
        <taxon>Metazoa</taxon>
        <taxon>Ecdysozoa</taxon>
        <taxon>Arthropoda</taxon>
        <taxon>Hexapoda</taxon>
        <taxon>Insecta</taxon>
        <taxon>Pterygota</taxon>
        <taxon>Neoptera</taxon>
        <taxon>Endopterygota</taxon>
        <taxon>Hymenoptera</taxon>
        <taxon>Apocrita</taxon>
        <taxon>Aculeata</taxon>
        <taxon>Formicoidea</taxon>
        <taxon>Formicidae</taxon>
        <taxon>Myrmicinae</taxon>
        <taxon>Atta</taxon>
    </lineage>
</organism>
<evidence type="ECO:0000259" key="9">
    <source>
        <dbReference type="Pfam" id="PF03946"/>
    </source>
</evidence>
<dbReference type="InterPro" id="IPR000911">
    <property type="entry name" value="Ribosomal_uL11"/>
</dbReference>
<dbReference type="AlphaFoldDB" id="A0A158NHX5"/>
<dbReference type="GO" id="GO:0006412">
    <property type="term" value="P:translation"/>
    <property type="evidence" value="ECO:0007669"/>
    <property type="project" value="InterPro"/>
</dbReference>
<evidence type="ECO:0000256" key="1">
    <source>
        <dbReference type="ARBA" id="ARBA00010537"/>
    </source>
</evidence>
<keyword evidence="3 7" id="KW-0687">Ribonucleoprotein</keyword>
<dbReference type="KEGG" id="acep:105620238"/>
<dbReference type="InterPro" id="IPR020783">
    <property type="entry name" value="Ribosomal_uL11_C"/>
</dbReference>
<dbReference type="Pfam" id="PF03946">
    <property type="entry name" value="Ribosomal_L11_N"/>
    <property type="match status" value="1"/>
</dbReference>
<evidence type="ECO:0000313" key="10">
    <source>
        <dbReference type="EnsemblMetazoa" id="XP_012057133.1"/>
    </source>
</evidence>
<dbReference type="OrthoDB" id="1091498at2759"/>
<reference evidence="10" key="2">
    <citation type="submission" date="2016-04" db="UniProtKB">
        <authorList>
            <consortium name="EnsemblMetazoa"/>
        </authorList>
    </citation>
    <scope>IDENTIFICATION</scope>
</reference>
<dbReference type="CDD" id="cd00349">
    <property type="entry name" value="Ribosomal_L11"/>
    <property type="match status" value="1"/>
</dbReference>
<dbReference type="GO" id="GO:0003735">
    <property type="term" value="F:structural constituent of ribosome"/>
    <property type="evidence" value="ECO:0007669"/>
    <property type="project" value="InterPro"/>
</dbReference>
<proteinExistence type="inferred from homology"/>
<dbReference type="Proteomes" id="UP000005205">
    <property type="component" value="Unassembled WGS sequence"/>
</dbReference>
<comment type="subunit">
    <text evidence="4">Component of the mitochondrial ribosome large subunit (39S) which comprises a 16S rRNA and about 50 distinct proteins.</text>
</comment>
<evidence type="ECO:0000313" key="11">
    <source>
        <dbReference type="Proteomes" id="UP000005205"/>
    </source>
</evidence>
<dbReference type="STRING" id="12957.A0A158NHX5"/>
<dbReference type="GO" id="GO:0070180">
    <property type="term" value="F:large ribosomal subunit rRNA binding"/>
    <property type="evidence" value="ECO:0007669"/>
    <property type="project" value="TreeGrafter"/>
</dbReference>
<dbReference type="SMART" id="SM00649">
    <property type="entry name" value="RL11"/>
    <property type="match status" value="1"/>
</dbReference>
<dbReference type="SUPFAM" id="SSF54747">
    <property type="entry name" value="Ribosomal L11/L12e N-terminal domain"/>
    <property type="match status" value="1"/>
</dbReference>
<dbReference type="PANTHER" id="PTHR11661">
    <property type="entry name" value="60S RIBOSOMAL PROTEIN L12"/>
    <property type="match status" value="1"/>
</dbReference>
<evidence type="ECO:0000256" key="5">
    <source>
        <dbReference type="ARBA" id="ARBA00040104"/>
    </source>
</evidence>
<name>A0A158NHX5_ATTCE</name>
<keyword evidence="11" id="KW-1185">Reference proteome</keyword>
<feature type="domain" description="Large ribosomal subunit protein uL11 C-terminal" evidence="8">
    <location>
        <begin position="92"/>
        <end position="160"/>
    </location>
</feature>
<evidence type="ECO:0000256" key="2">
    <source>
        <dbReference type="ARBA" id="ARBA00022980"/>
    </source>
</evidence>
<dbReference type="GO" id="GO:0005762">
    <property type="term" value="C:mitochondrial large ribosomal subunit"/>
    <property type="evidence" value="ECO:0007669"/>
    <property type="project" value="TreeGrafter"/>
</dbReference>
<reference evidence="11" key="1">
    <citation type="journal article" date="2011" name="PLoS Genet.">
        <title>The genome sequence of the leaf-cutter ant Atta cephalotes reveals insights into its obligate symbiotic lifestyle.</title>
        <authorList>
            <person name="Suen G."/>
            <person name="Teiling C."/>
            <person name="Li L."/>
            <person name="Holt C."/>
            <person name="Abouheif E."/>
            <person name="Bornberg-Bauer E."/>
            <person name="Bouffard P."/>
            <person name="Caldera E.J."/>
            <person name="Cash E."/>
            <person name="Cavanaugh A."/>
            <person name="Denas O."/>
            <person name="Elhaik E."/>
            <person name="Fave M.J."/>
            <person name="Gadau J."/>
            <person name="Gibson J.D."/>
            <person name="Graur D."/>
            <person name="Grubbs K.J."/>
            <person name="Hagen D.E."/>
            <person name="Harkins T.T."/>
            <person name="Helmkampf M."/>
            <person name="Hu H."/>
            <person name="Johnson B.R."/>
            <person name="Kim J."/>
            <person name="Marsh S.E."/>
            <person name="Moeller J.A."/>
            <person name="Munoz-Torres M.C."/>
            <person name="Murphy M.C."/>
            <person name="Naughton M.C."/>
            <person name="Nigam S."/>
            <person name="Overson R."/>
            <person name="Rajakumar R."/>
            <person name="Reese J.T."/>
            <person name="Scott J.J."/>
            <person name="Smith C.R."/>
            <person name="Tao S."/>
            <person name="Tsutsui N.D."/>
            <person name="Viljakainen L."/>
            <person name="Wissler L."/>
            <person name="Yandell M.D."/>
            <person name="Zimmer F."/>
            <person name="Taylor J."/>
            <person name="Slater S.C."/>
            <person name="Clifton S.W."/>
            <person name="Warren W.C."/>
            <person name="Elsik C.G."/>
            <person name="Smith C.D."/>
            <person name="Weinstock G.M."/>
            <person name="Gerardo N.M."/>
            <person name="Currie C.R."/>
        </authorList>
    </citation>
    <scope>NUCLEOTIDE SEQUENCE [LARGE SCALE GENOMIC DNA]</scope>
</reference>
<evidence type="ECO:0000256" key="3">
    <source>
        <dbReference type="ARBA" id="ARBA00023274"/>
    </source>
</evidence>
<dbReference type="Pfam" id="PF00298">
    <property type="entry name" value="Ribosomal_L11"/>
    <property type="match status" value="1"/>
</dbReference>
<dbReference type="InterPro" id="IPR036769">
    <property type="entry name" value="Ribosomal_uL11_C_sf"/>
</dbReference>
<dbReference type="PANTHER" id="PTHR11661:SF1">
    <property type="entry name" value="LARGE RIBOSOMAL SUBUNIT PROTEIN UL11M"/>
    <property type="match status" value="1"/>
</dbReference>
<dbReference type="InParanoid" id="A0A158NHX5"/>
<dbReference type="SUPFAM" id="SSF46906">
    <property type="entry name" value="Ribosomal protein L11, C-terminal domain"/>
    <property type="match status" value="1"/>
</dbReference>
<gene>
    <name evidence="10" type="primary">105620238</name>
</gene>
<dbReference type="EnsemblMetazoa" id="XM_012201743.1">
    <property type="protein sequence ID" value="XP_012057133.1"/>
    <property type="gene ID" value="LOC105620238"/>
</dbReference>
<dbReference type="Gene3D" id="3.30.1550.10">
    <property type="entry name" value="Ribosomal protein L11/L12, N-terminal domain"/>
    <property type="match status" value="1"/>
</dbReference>
<accession>A0A158NHX5</accession>
<keyword evidence="2 7" id="KW-0689">Ribosomal protein</keyword>
<dbReference type="eggNOG" id="KOG3257">
    <property type="taxonomic scope" value="Eukaryota"/>
</dbReference>
<dbReference type="InterPro" id="IPR020784">
    <property type="entry name" value="Ribosomal_uL11_N"/>
</dbReference>
<dbReference type="EMBL" id="ADTU01016101">
    <property type="status" value="NOT_ANNOTATED_CDS"/>
    <property type="molecule type" value="Genomic_DNA"/>
</dbReference>
<evidence type="ECO:0000256" key="4">
    <source>
        <dbReference type="ARBA" id="ARBA00038782"/>
    </source>
</evidence>